<keyword evidence="1" id="KW-0472">Membrane</keyword>
<dbReference type="AlphaFoldDB" id="A0A1G2E055"/>
<reference evidence="2 3" key="1">
    <citation type="journal article" date="2016" name="Nat. Commun.">
        <title>Thousands of microbial genomes shed light on interconnected biogeochemical processes in an aquifer system.</title>
        <authorList>
            <person name="Anantharaman K."/>
            <person name="Brown C.T."/>
            <person name="Hug L.A."/>
            <person name="Sharon I."/>
            <person name="Castelle C.J."/>
            <person name="Probst A.J."/>
            <person name="Thomas B.C."/>
            <person name="Singh A."/>
            <person name="Wilkins M.J."/>
            <person name="Karaoz U."/>
            <person name="Brodie E.L."/>
            <person name="Williams K.H."/>
            <person name="Hubbard S.S."/>
            <person name="Banfield J.F."/>
        </authorList>
    </citation>
    <scope>NUCLEOTIDE SEQUENCE [LARGE SCALE GENOMIC DNA]</scope>
</reference>
<evidence type="ECO:0000256" key="1">
    <source>
        <dbReference type="SAM" id="Phobius"/>
    </source>
</evidence>
<dbReference type="EMBL" id="MHLY01000007">
    <property type="protein sequence ID" value="OGZ18720.1"/>
    <property type="molecule type" value="Genomic_DNA"/>
</dbReference>
<evidence type="ECO:0000313" key="2">
    <source>
        <dbReference type="EMBL" id="OGZ18720.1"/>
    </source>
</evidence>
<comment type="caution">
    <text evidence="2">The sequence shown here is derived from an EMBL/GenBank/DDBJ whole genome shotgun (WGS) entry which is preliminary data.</text>
</comment>
<feature type="transmembrane region" description="Helical" evidence="1">
    <location>
        <begin position="5"/>
        <end position="25"/>
    </location>
</feature>
<organism evidence="2 3">
    <name type="scientific">Candidatus Nealsonbacteria bacterium RBG_13_42_11</name>
    <dbReference type="NCBI Taxonomy" id="1801663"/>
    <lineage>
        <taxon>Bacteria</taxon>
        <taxon>Candidatus Nealsoniibacteriota</taxon>
    </lineage>
</organism>
<protein>
    <recommendedName>
        <fullName evidence="4">Bacterial spore germination immunoglobulin-like domain-containing protein</fullName>
    </recommendedName>
</protein>
<proteinExistence type="predicted"/>
<sequence>MKKKIIIVLSVIIALTVILVVLMSLTNENAPEGKNTLVRSIYLEKIPAGTQFTPGMKGSFATTFKKDDQIALSGEADFVGKSSLTAKIEKEGATTTQDAMPPAMLKPGSFGFCCISVPTELGKYYLHIYTEDIEEALSPLSFEVVE</sequence>
<keyword evidence="1" id="KW-0812">Transmembrane</keyword>
<dbReference type="STRING" id="1801663.A2175_00325"/>
<dbReference type="Proteomes" id="UP000176755">
    <property type="component" value="Unassembled WGS sequence"/>
</dbReference>
<gene>
    <name evidence="2" type="ORF">A2175_00325</name>
</gene>
<name>A0A1G2E055_9BACT</name>
<evidence type="ECO:0000313" key="3">
    <source>
        <dbReference type="Proteomes" id="UP000176755"/>
    </source>
</evidence>
<keyword evidence="1" id="KW-1133">Transmembrane helix</keyword>
<accession>A0A1G2E055</accession>
<evidence type="ECO:0008006" key="4">
    <source>
        <dbReference type="Google" id="ProtNLM"/>
    </source>
</evidence>